<protein>
    <submittedName>
        <fullName evidence="1">Uncharacterized protein</fullName>
    </submittedName>
</protein>
<name>A0A927CHP6_9BACL</name>
<dbReference type="Proteomes" id="UP000639396">
    <property type="component" value="Unassembled WGS sequence"/>
</dbReference>
<proteinExistence type="predicted"/>
<dbReference type="RefSeq" id="WP_190932442.1">
    <property type="nucleotide sequence ID" value="NZ_JACXJA010000072.1"/>
</dbReference>
<accession>A0A927CHP6</accession>
<sequence length="249" mass="28697">MKIVNDHLQFPKASLVKCNDYGYIHVAAELEKPIGPFPRSTERKRKVILQSKEISNRLRELPDVRNVNVFEALVIPPGRGKLLEKRKGKVHLAQFDVVVLIETSHKEATQQVQEHPLFQELIQLLSQKSNFTHIVAATNVRRIAEVDKSQQGVFLFNYFYADDVHELLPVWEYTAGWFEAKTALDNSTLLIPEEGEQSQYGLINHCRWDRLSDIIPDLLFRPTFRKYVLENFEVNGIAAMPILYKLAST</sequence>
<organism evidence="1 2">
    <name type="scientific">Paenibacillus oceani</name>
    <dbReference type="NCBI Taxonomy" id="2772510"/>
    <lineage>
        <taxon>Bacteria</taxon>
        <taxon>Bacillati</taxon>
        <taxon>Bacillota</taxon>
        <taxon>Bacilli</taxon>
        <taxon>Bacillales</taxon>
        <taxon>Paenibacillaceae</taxon>
        <taxon>Paenibacillus</taxon>
    </lineage>
</organism>
<reference evidence="1" key="1">
    <citation type="submission" date="2020-09" db="EMBL/GenBank/DDBJ databases">
        <title>A novel bacterium of genus Paenibacillus, isolated from South China Sea.</title>
        <authorList>
            <person name="Huang H."/>
            <person name="Mo K."/>
            <person name="Hu Y."/>
        </authorList>
    </citation>
    <scope>NUCLEOTIDE SEQUENCE</scope>
    <source>
        <strain evidence="1">IB182363</strain>
    </source>
</reference>
<dbReference type="EMBL" id="JACXJA010000072">
    <property type="protein sequence ID" value="MBD2866827.1"/>
    <property type="molecule type" value="Genomic_DNA"/>
</dbReference>
<evidence type="ECO:0000313" key="1">
    <source>
        <dbReference type="EMBL" id="MBD2866827.1"/>
    </source>
</evidence>
<keyword evidence="2" id="KW-1185">Reference proteome</keyword>
<dbReference type="AlphaFoldDB" id="A0A927CHP6"/>
<evidence type="ECO:0000313" key="2">
    <source>
        <dbReference type="Proteomes" id="UP000639396"/>
    </source>
</evidence>
<gene>
    <name evidence="1" type="ORF">IDH45_33150</name>
</gene>
<comment type="caution">
    <text evidence="1">The sequence shown here is derived from an EMBL/GenBank/DDBJ whole genome shotgun (WGS) entry which is preliminary data.</text>
</comment>